<sequence length="1140" mass="124186">MKIKLKSSYFSVRRKWLMNIMKTFIFLFFATAFSLSPSSVISQNSKVIIDVDKVLTVDEVFSLIKQQTDYKFIYQKGIFDKFPKVHLAKGKIKTIKLLEKSLSRGEFEISLTEDGTILIEESTVGYNEITQGVQVSGKVTDNSGIPLPGANIIEKGTSNGTQTDFDGDFSLTLQNANGVLVISYLGYTTKEVPVAGQANFKIMLDEDASDLDEVIVVGYGQQTKRELTGSISSVKSEDIEKIAVTGLDQAINGKAGGVHVLQNSGAPGGNMSVRIRGVGTTGNSEPLYVIDGVPVFNDNSNRSRVEFGQSSNVLNSINTADIESIEVLKDGASASIYGSRSANGVVLITTKSGKNGKYRVNVDSYTGMQSVRKKVDLLDASEYAGLMNEMFGAAGVPLNPRYNNPESLGEGTDWQDAIFRNAAVTNLQVSVSGGNEKSQFLLSGGYLNQEGIIKNSDFNRYSFRFNSKHKLSDKVSIGNNMTVSRVNENVVFSDQGTEGVVGVALGSHPTDAIYNPDGSYAGSTDPSPYGYVRNNALAIAEQRTNENNKYRFLGNIFAEYEIIDGLKYRLNLAADFLYSNSNNFVPTYANGNSVNPTASGARFDSNELIWLTEHTLGYSKVFNESHNLNLLAGFSQQASKLETHLGRKNNYPVNDLIYLNAGTAGDSAEGGASEWALRSYFGRVNYNFKERYLFSASVRADGSSRFADGNRYGYFPAFSAGWVISDEPFFGGENNSTDLKLRASWGQSGNQEIALFQYLPVLSTNGSYVLGSGSIAPGVFLPQIANPDITWETTSQTDIGIDLGLFKNKLNVTVDYYDKLTEDILLAQVIPLTAGLSLSGFSEFGTSAPRNPIVNAGTVRNKGFEAEVSYRDGKGDFTWEIGANITTVDNVVESLGSGSTIINSNANFETRTEVGQPIGSFYGYVTDGIFDTAAEVAAHATQPGAAPGDIRFKDIVEDGVIDDKDRTFIGNPIPDFYYGLNAQLGYKNLDFNFSFQGVSGNDIYNVVQIRNEGMTTNDNKYSTVLDRWTGPGTSNTIPRADASSGNNNSRISDRYVHDGSYLRLQNVQLGYTLSSGLTNRWGIDKMRLYVSAQNVFVATKYKIGHDPEIGAFNQNNLNSGIDRGAYPIPRTFLIGFNLGL</sequence>
<proteinExistence type="predicted"/>
<dbReference type="EMBL" id="JAHKPD010000012">
    <property type="protein sequence ID" value="MBU2950600.1"/>
    <property type="molecule type" value="Genomic_DNA"/>
</dbReference>
<evidence type="ECO:0000313" key="2">
    <source>
        <dbReference type="Proteomes" id="UP001647509"/>
    </source>
</evidence>
<reference evidence="1" key="1">
    <citation type="submission" date="2021-05" db="EMBL/GenBank/DDBJ databases">
        <title>Draft genomes of bacteria isolated from model marine particles.</title>
        <authorList>
            <person name="Datta M.S."/>
            <person name="Schwartzman J.A."/>
            <person name="Enke T.N."/>
            <person name="Saavedra J."/>
            <person name="Cermak N."/>
            <person name="Cordero O.X."/>
        </authorList>
    </citation>
    <scope>NUCLEOTIDE SEQUENCE</scope>
    <source>
        <strain evidence="1">I2M19</strain>
    </source>
</reference>
<organism evidence="1 2">
    <name type="scientific">Pseudotamlana agarivorans</name>
    <dbReference type="NCBI Taxonomy" id="481183"/>
    <lineage>
        <taxon>Bacteria</taxon>
        <taxon>Pseudomonadati</taxon>
        <taxon>Bacteroidota</taxon>
        <taxon>Flavobacteriia</taxon>
        <taxon>Flavobacteriales</taxon>
        <taxon>Flavobacteriaceae</taxon>
        <taxon>Pseudotamlana</taxon>
    </lineage>
</organism>
<dbReference type="Proteomes" id="UP001647509">
    <property type="component" value="Unassembled WGS sequence"/>
</dbReference>
<protein>
    <submittedName>
        <fullName evidence="1">TonB-dependent receptor</fullName>
    </submittedName>
</protein>
<comment type="caution">
    <text evidence="1">The sequence shown here is derived from an EMBL/GenBank/DDBJ whole genome shotgun (WGS) entry which is preliminary data.</text>
</comment>
<name>A0ACC5U8I2_9FLAO</name>
<keyword evidence="1" id="KW-0675">Receptor</keyword>
<accession>A0ACC5U8I2</accession>
<gene>
    <name evidence="1" type="ORF">KO493_07825</name>
</gene>
<evidence type="ECO:0000313" key="1">
    <source>
        <dbReference type="EMBL" id="MBU2950600.1"/>
    </source>
</evidence>
<keyword evidence="2" id="KW-1185">Reference proteome</keyword>